<evidence type="ECO:0000313" key="2">
    <source>
        <dbReference type="EMBL" id="KAL2051068.1"/>
    </source>
</evidence>
<dbReference type="CDD" id="cd03038">
    <property type="entry name" value="GST_N_etherase_LigE"/>
    <property type="match status" value="1"/>
</dbReference>
<dbReference type="InterPro" id="IPR054416">
    <property type="entry name" value="GST_UstS-like_C"/>
</dbReference>
<dbReference type="InterPro" id="IPR036249">
    <property type="entry name" value="Thioredoxin-like_sf"/>
</dbReference>
<dbReference type="InterPro" id="IPR004045">
    <property type="entry name" value="Glutathione_S-Trfase_N"/>
</dbReference>
<feature type="domain" description="GST N-terminal" evidence="1">
    <location>
        <begin position="9"/>
        <end position="95"/>
    </location>
</feature>
<keyword evidence="3" id="KW-1185">Reference proteome</keyword>
<dbReference type="SUPFAM" id="SSF47616">
    <property type="entry name" value="GST C-terminal domain-like"/>
    <property type="match status" value="1"/>
</dbReference>
<dbReference type="Pfam" id="PF22041">
    <property type="entry name" value="GST_C_7"/>
    <property type="match status" value="1"/>
</dbReference>
<name>A0ABR4B5L0_9LECA</name>
<dbReference type="InterPro" id="IPR036282">
    <property type="entry name" value="Glutathione-S-Trfase_C_sf"/>
</dbReference>
<dbReference type="PROSITE" id="PS50404">
    <property type="entry name" value="GST_NTER"/>
    <property type="match status" value="1"/>
</dbReference>
<organism evidence="2 3">
    <name type="scientific">Lepraria finkii</name>
    <dbReference type="NCBI Taxonomy" id="1340010"/>
    <lineage>
        <taxon>Eukaryota</taxon>
        <taxon>Fungi</taxon>
        <taxon>Dikarya</taxon>
        <taxon>Ascomycota</taxon>
        <taxon>Pezizomycotina</taxon>
        <taxon>Lecanoromycetes</taxon>
        <taxon>OSLEUM clade</taxon>
        <taxon>Lecanoromycetidae</taxon>
        <taxon>Lecanorales</taxon>
        <taxon>Lecanorineae</taxon>
        <taxon>Stereocaulaceae</taxon>
        <taxon>Lepraria</taxon>
    </lineage>
</organism>
<gene>
    <name evidence="2" type="ORF">ABVK25_008662</name>
</gene>
<dbReference type="SUPFAM" id="SSF52833">
    <property type="entry name" value="Thioredoxin-like"/>
    <property type="match status" value="1"/>
</dbReference>
<protein>
    <recommendedName>
        <fullName evidence="1">GST N-terminal domain-containing protein</fullName>
    </recommendedName>
</protein>
<sequence>MSEVLLYDLPSKGRCACWSSNPWKTRMVLNYKNIPYKTEFIEYPDVAPTLKSFGLPPNEDSTPYTIPTIRDANGKYIMDSRKIVVELERQYPEPSLHLDSPLLAKVEELFRKAIRPLMAVILPRVPRNILREPSAEYFERTREERLGMPLAQLEKELGGNKGWEEATPYLKETGDILRAEGGPFLLGKTVSYGDIIIVTFLHFCKRVDDKFFERAIEIEPAFKKLYDASQAWLERDDH</sequence>
<reference evidence="2 3" key="1">
    <citation type="submission" date="2024-09" db="EMBL/GenBank/DDBJ databases">
        <title>Rethinking Asexuality: The Enigmatic Case of Functional Sexual Genes in Lepraria (Stereocaulaceae).</title>
        <authorList>
            <person name="Doellman M."/>
            <person name="Sun Y."/>
            <person name="Barcenas-Pena A."/>
            <person name="Lumbsch H.T."/>
            <person name="Grewe F."/>
        </authorList>
    </citation>
    <scope>NUCLEOTIDE SEQUENCE [LARGE SCALE GENOMIC DNA]</scope>
    <source>
        <strain evidence="2 3">Grewe 0041</strain>
    </source>
</reference>
<dbReference type="Gene3D" id="3.40.30.10">
    <property type="entry name" value="Glutaredoxin"/>
    <property type="match status" value="1"/>
</dbReference>
<dbReference type="Gene3D" id="1.20.1050.10">
    <property type="match status" value="1"/>
</dbReference>
<comment type="caution">
    <text evidence="2">The sequence shown here is derived from an EMBL/GenBank/DDBJ whole genome shotgun (WGS) entry which is preliminary data.</text>
</comment>
<evidence type="ECO:0000259" key="1">
    <source>
        <dbReference type="PROSITE" id="PS50404"/>
    </source>
</evidence>
<dbReference type="EMBL" id="JBHFEH010000039">
    <property type="protein sequence ID" value="KAL2051068.1"/>
    <property type="molecule type" value="Genomic_DNA"/>
</dbReference>
<dbReference type="Pfam" id="PF13409">
    <property type="entry name" value="GST_N_2"/>
    <property type="match status" value="1"/>
</dbReference>
<evidence type="ECO:0000313" key="3">
    <source>
        <dbReference type="Proteomes" id="UP001590951"/>
    </source>
</evidence>
<proteinExistence type="predicted"/>
<accession>A0ABR4B5L0</accession>
<dbReference type="Proteomes" id="UP001590951">
    <property type="component" value="Unassembled WGS sequence"/>
</dbReference>